<dbReference type="PANTHER" id="PTHR11122">
    <property type="entry name" value="APOSPORY-ASSOCIATED PROTEIN C-RELATED"/>
    <property type="match status" value="1"/>
</dbReference>
<sequence>MSYTKLSNSELTVLVSSKGAELTSVIQNSTQREYLWQADPKYWKRHSPVLFPIVGSLWGGKYTYEGKVYEMSQHGFARDSSFECRDVKENEAKYRLIASEETKKKYPFDFDLEITYKLCGSSITVKWTVTNPSSDKPLYFQIGAHPAFNYKDHNEECEIQSTLLFEPKRDDYTLTTLSQKGCVKEEKQKTTIEGGVVKIRKDTFNCDTLIFEDSQIKTVALVDKEQKPYVKVTSEAPVFGFWSPAVGKYAPFVCLEPWFGRCDTEYFDKNFDQKPWMQCLEPNKKFEGGYCIEIL</sequence>
<dbReference type="InterPro" id="IPR037481">
    <property type="entry name" value="LacX"/>
</dbReference>
<organism evidence="1 2">
    <name type="scientific">Entamoeba invadens IP1</name>
    <dbReference type="NCBI Taxonomy" id="370355"/>
    <lineage>
        <taxon>Eukaryota</taxon>
        <taxon>Amoebozoa</taxon>
        <taxon>Evosea</taxon>
        <taxon>Archamoebae</taxon>
        <taxon>Mastigamoebida</taxon>
        <taxon>Entamoebidae</taxon>
        <taxon>Entamoeba</taxon>
    </lineage>
</organism>
<dbReference type="KEGG" id="eiv:EIN_321470"/>
<reference evidence="1 2" key="1">
    <citation type="submission" date="2012-10" db="EMBL/GenBank/DDBJ databases">
        <authorList>
            <person name="Zafar N."/>
            <person name="Inman J."/>
            <person name="Hall N."/>
            <person name="Lorenzi H."/>
            <person name="Caler E."/>
        </authorList>
    </citation>
    <scope>NUCLEOTIDE SEQUENCE [LARGE SCALE GENOMIC DNA]</scope>
    <source>
        <strain evidence="1 2">IP1</strain>
    </source>
</reference>
<dbReference type="GO" id="GO:0016853">
    <property type="term" value="F:isomerase activity"/>
    <property type="evidence" value="ECO:0007669"/>
    <property type="project" value="InterPro"/>
</dbReference>
<dbReference type="InterPro" id="IPR008183">
    <property type="entry name" value="Aldose_1/G6P_1-epimerase"/>
</dbReference>
<dbReference type="Gene3D" id="2.70.98.10">
    <property type="match status" value="1"/>
</dbReference>
<dbReference type="OMA" id="FPYLTIW"/>
<name>A0A0A1UCT3_ENTIV</name>
<dbReference type="EMBL" id="KB206257">
    <property type="protein sequence ID" value="ELP93734.1"/>
    <property type="molecule type" value="Genomic_DNA"/>
</dbReference>
<dbReference type="Proteomes" id="UP000014680">
    <property type="component" value="Unassembled WGS sequence"/>
</dbReference>
<proteinExistence type="predicted"/>
<dbReference type="GeneID" id="14892730"/>
<dbReference type="CDD" id="cd09024">
    <property type="entry name" value="Aldose_epim_lacX"/>
    <property type="match status" value="1"/>
</dbReference>
<keyword evidence="2" id="KW-1185">Reference proteome</keyword>
<dbReference type="GO" id="GO:0005975">
    <property type="term" value="P:carbohydrate metabolic process"/>
    <property type="evidence" value="ECO:0007669"/>
    <property type="project" value="InterPro"/>
</dbReference>
<evidence type="ECO:0000313" key="1">
    <source>
        <dbReference type="EMBL" id="ELP93734.1"/>
    </source>
</evidence>
<dbReference type="VEuPathDB" id="AmoebaDB:EIN_321470"/>
<dbReference type="Pfam" id="PF01263">
    <property type="entry name" value="Aldose_epim"/>
    <property type="match status" value="1"/>
</dbReference>
<dbReference type="RefSeq" id="XP_004260505.1">
    <property type="nucleotide sequence ID" value="XM_004260457.1"/>
</dbReference>
<dbReference type="OrthoDB" id="1659429at2759"/>
<dbReference type="PANTHER" id="PTHR11122:SF13">
    <property type="entry name" value="GLUCOSE-6-PHOSPHATE 1-EPIMERASE"/>
    <property type="match status" value="1"/>
</dbReference>
<evidence type="ECO:0000313" key="2">
    <source>
        <dbReference type="Proteomes" id="UP000014680"/>
    </source>
</evidence>
<protein>
    <submittedName>
        <fullName evidence="1">Protein lacX, plasmid, putative</fullName>
    </submittedName>
</protein>
<dbReference type="GO" id="GO:0030246">
    <property type="term" value="F:carbohydrate binding"/>
    <property type="evidence" value="ECO:0007669"/>
    <property type="project" value="InterPro"/>
</dbReference>
<accession>A0A0A1UCT3</accession>
<dbReference type="InterPro" id="IPR011013">
    <property type="entry name" value="Gal_mutarotase_sf_dom"/>
</dbReference>
<dbReference type="InterPro" id="IPR014718">
    <property type="entry name" value="GH-type_carb-bd"/>
</dbReference>
<dbReference type="AlphaFoldDB" id="A0A0A1UCT3"/>
<gene>
    <name evidence="1" type="ORF">EIN_321470</name>
</gene>
<dbReference type="SUPFAM" id="SSF74650">
    <property type="entry name" value="Galactose mutarotase-like"/>
    <property type="match status" value="1"/>
</dbReference>